<protein>
    <submittedName>
        <fullName evidence="2">Uncharacterized protein</fullName>
    </submittedName>
</protein>
<dbReference type="EMBL" id="ML769497">
    <property type="protein sequence ID" value="KAE9397445.1"/>
    <property type="molecule type" value="Genomic_DNA"/>
</dbReference>
<name>A0A6A4HKQ1_9AGAR</name>
<keyword evidence="3" id="KW-1185">Reference proteome</keyword>
<proteinExistence type="predicted"/>
<evidence type="ECO:0000313" key="2">
    <source>
        <dbReference type="EMBL" id="KAE9397445.1"/>
    </source>
</evidence>
<dbReference type="AlphaFoldDB" id="A0A6A4HKQ1"/>
<evidence type="ECO:0000256" key="1">
    <source>
        <dbReference type="SAM" id="MobiDB-lite"/>
    </source>
</evidence>
<feature type="compositionally biased region" description="Low complexity" evidence="1">
    <location>
        <begin position="136"/>
        <end position="147"/>
    </location>
</feature>
<dbReference type="OrthoDB" id="6159439at2759"/>
<sequence>MTQLPRKLAPFKVNVGLFPEWQNWPQRPISVRLHPSKSLAARPSLDDIASRSEFRQYTPHTPTRQRDPTRPIWEAMPSSPLAPMSPPAKDFVEFGKLTRTHTLEWACAKRRLVVKSGDSGEDEDATIVLQKPILSRTNSSASTASTASKKENRGKWGIDSVGNVYPDVEEDTLKAALALCGLGRG</sequence>
<evidence type="ECO:0000313" key="3">
    <source>
        <dbReference type="Proteomes" id="UP000799118"/>
    </source>
</evidence>
<reference evidence="2" key="1">
    <citation type="journal article" date="2019" name="Environ. Microbiol.">
        <title>Fungal ecological strategies reflected in gene transcription - a case study of two litter decomposers.</title>
        <authorList>
            <person name="Barbi F."/>
            <person name="Kohler A."/>
            <person name="Barry K."/>
            <person name="Baskaran P."/>
            <person name="Daum C."/>
            <person name="Fauchery L."/>
            <person name="Ihrmark K."/>
            <person name="Kuo A."/>
            <person name="LaButti K."/>
            <person name="Lipzen A."/>
            <person name="Morin E."/>
            <person name="Grigoriev I.V."/>
            <person name="Henrissat B."/>
            <person name="Lindahl B."/>
            <person name="Martin F."/>
        </authorList>
    </citation>
    <scope>NUCLEOTIDE SEQUENCE</scope>
    <source>
        <strain evidence="2">JB14</strain>
    </source>
</reference>
<gene>
    <name evidence="2" type="ORF">BT96DRAFT_995786</name>
</gene>
<accession>A0A6A4HKQ1</accession>
<feature type="region of interest" description="Disordered" evidence="1">
    <location>
        <begin position="50"/>
        <end position="71"/>
    </location>
</feature>
<dbReference type="Proteomes" id="UP000799118">
    <property type="component" value="Unassembled WGS sequence"/>
</dbReference>
<organism evidence="2 3">
    <name type="scientific">Gymnopus androsaceus JB14</name>
    <dbReference type="NCBI Taxonomy" id="1447944"/>
    <lineage>
        <taxon>Eukaryota</taxon>
        <taxon>Fungi</taxon>
        <taxon>Dikarya</taxon>
        <taxon>Basidiomycota</taxon>
        <taxon>Agaricomycotina</taxon>
        <taxon>Agaricomycetes</taxon>
        <taxon>Agaricomycetidae</taxon>
        <taxon>Agaricales</taxon>
        <taxon>Marasmiineae</taxon>
        <taxon>Omphalotaceae</taxon>
        <taxon>Gymnopus</taxon>
    </lineage>
</organism>
<feature type="region of interest" description="Disordered" evidence="1">
    <location>
        <begin position="136"/>
        <end position="155"/>
    </location>
</feature>